<name>D4DVZ0_SEROD</name>
<dbReference type="SUPFAM" id="SSF51430">
    <property type="entry name" value="NAD(P)-linked oxidoreductase"/>
    <property type="match status" value="1"/>
</dbReference>
<dbReference type="STRING" id="667129.HMPREF0758_0090"/>
<keyword evidence="5" id="KW-1185">Reference proteome</keyword>
<feature type="domain" description="NADP-dependent oxidoreductase" evidence="3">
    <location>
        <begin position="23"/>
        <end position="325"/>
    </location>
</feature>
<dbReference type="HOGENOM" id="CLU_023205_2_0_6"/>
<dbReference type="EMBL" id="ADBY01000010">
    <property type="protein sequence ID" value="EFE98293.1"/>
    <property type="molecule type" value="Genomic_DNA"/>
</dbReference>
<dbReference type="AlphaFoldDB" id="D4DVZ0"/>
<feature type="region of interest" description="Disordered" evidence="2">
    <location>
        <begin position="230"/>
        <end position="250"/>
    </location>
</feature>
<protein>
    <submittedName>
        <fullName evidence="4">Oxidoreductase, aldo/keto reductase family protein</fullName>
        <ecNumber evidence="4">1.-.-.-</ecNumber>
    </submittedName>
</protein>
<evidence type="ECO:0000256" key="2">
    <source>
        <dbReference type="SAM" id="MobiDB-lite"/>
    </source>
</evidence>
<comment type="caution">
    <text evidence="4">The sequence shown here is derived from an EMBL/GenBank/DDBJ whole genome shotgun (WGS) entry which is preliminary data.</text>
</comment>
<accession>D4DVZ0</accession>
<evidence type="ECO:0000256" key="1">
    <source>
        <dbReference type="ARBA" id="ARBA00023002"/>
    </source>
</evidence>
<dbReference type="CDD" id="cd19080">
    <property type="entry name" value="AKR_AKR9A_9B"/>
    <property type="match status" value="1"/>
</dbReference>
<reference evidence="4 5" key="1">
    <citation type="submission" date="2010-01" db="EMBL/GenBank/DDBJ databases">
        <authorList>
            <person name="Muzny D."/>
            <person name="Qin X."/>
            <person name="Deng J."/>
            <person name="Jiang H."/>
            <person name="Liu Y."/>
            <person name="Qu J."/>
            <person name="Song X.-Z."/>
            <person name="Zhang L."/>
            <person name="Thornton R."/>
            <person name="Coyle M."/>
            <person name="Francisco L."/>
            <person name="Jackson L."/>
            <person name="Javaid M."/>
            <person name="Korchina V."/>
            <person name="Kovar C."/>
            <person name="Mata R."/>
            <person name="Mathew T."/>
            <person name="Ngo R."/>
            <person name="Nguyen L."/>
            <person name="Nguyen N."/>
            <person name="Okwuonu G."/>
            <person name="Ongeri F."/>
            <person name="Pham C."/>
            <person name="Simmons D."/>
            <person name="Wilczek-Boney K."/>
            <person name="Hale W."/>
            <person name="Jakkamsetti A."/>
            <person name="Pham P."/>
            <person name="Ruth R."/>
            <person name="San Lucas F."/>
            <person name="Warren J."/>
            <person name="Zhang J."/>
            <person name="Zhao Z."/>
            <person name="Zhou C."/>
            <person name="Zhu D."/>
            <person name="Lee S."/>
            <person name="Bess C."/>
            <person name="Blankenburg K."/>
            <person name="Forbes L."/>
            <person name="Fu Q."/>
            <person name="Gubbala S."/>
            <person name="Hirani K."/>
            <person name="Jayaseelan J.C."/>
            <person name="Lara F."/>
            <person name="Munidasa M."/>
            <person name="Palculict T."/>
            <person name="Patil S."/>
            <person name="Pu L.-L."/>
            <person name="Saada N."/>
            <person name="Tang L."/>
            <person name="Weissenberger G."/>
            <person name="Zhu Y."/>
            <person name="Hemphill L."/>
            <person name="Shang Y."/>
            <person name="Youmans B."/>
            <person name="Ayvaz T."/>
            <person name="Ross M."/>
            <person name="Santibanez J."/>
            <person name="Aqrawi P."/>
            <person name="Gross S."/>
            <person name="Joshi V."/>
            <person name="Fowler G."/>
            <person name="Nazareth L."/>
            <person name="Reid J."/>
            <person name="Worley K."/>
            <person name="Petrosino J."/>
            <person name="Highlander S."/>
            <person name="Gibbs R."/>
        </authorList>
    </citation>
    <scope>NUCLEOTIDE SEQUENCE [LARGE SCALE GENOMIC DNA]</scope>
    <source>
        <strain evidence="4 5">DSM 4582</strain>
    </source>
</reference>
<dbReference type="PANTHER" id="PTHR43364:SF4">
    <property type="entry name" value="NAD(P)-LINKED OXIDOREDUCTASE SUPERFAMILY PROTEIN"/>
    <property type="match status" value="1"/>
</dbReference>
<dbReference type="Gene3D" id="3.20.20.100">
    <property type="entry name" value="NADP-dependent oxidoreductase domain"/>
    <property type="match status" value="1"/>
</dbReference>
<organism evidence="4 5">
    <name type="scientific">Serratia odorifera DSM 4582</name>
    <dbReference type="NCBI Taxonomy" id="667129"/>
    <lineage>
        <taxon>Bacteria</taxon>
        <taxon>Pseudomonadati</taxon>
        <taxon>Pseudomonadota</taxon>
        <taxon>Gammaproteobacteria</taxon>
        <taxon>Enterobacterales</taxon>
        <taxon>Yersiniaceae</taxon>
        <taxon>Serratia</taxon>
    </lineage>
</organism>
<sequence length="355" mass="39153">MPMATTTLDTYRLLGRSGLRVSPLALGTMTFGADWGWGAEKEQSRHIFDAYVDRGGNFIDTANRYTEGSAEQFIGEFAVGRRDSLVIASKYTLPTYPGDANSGGNHRKSMVHSVENSLKRLKTDYLDLLYLHAWDDTTPVDEIMRAMDDLVRAGKVLYLAISDIPAWQAARMQTLADWRGWSPLIALQIEYNLTERTVERELIPMAQALGMGVIPWSPLASGVLSGKYSRQDLRPTGDESGTRRDVARSKGSLSERNLTIAETVQIIAQQAGYSPAQVALAWTLQNPAVTAPIVGARTLAQLEDNLVALEVCLEAEQWQRLAEVSAIELGFPHDFLALPTTRNIMSGEINIAARQ</sequence>
<dbReference type="RefSeq" id="WP_004954327.1">
    <property type="nucleotide sequence ID" value="NZ_GG753567.1"/>
</dbReference>
<dbReference type="GO" id="GO:0005829">
    <property type="term" value="C:cytosol"/>
    <property type="evidence" value="ECO:0007669"/>
    <property type="project" value="TreeGrafter"/>
</dbReference>
<dbReference type="InterPro" id="IPR036812">
    <property type="entry name" value="NAD(P)_OxRdtase_dom_sf"/>
</dbReference>
<dbReference type="FunFam" id="3.20.20.100:FF:000004">
    <property type="entry name" value="Oxidoreductase, aldo/keto reductase"/>
    <property type="match status" value="1"/>
</dbReference>
<dbReference type="EC" id="1.-.-.-" evidence="4"/>
<dbReference type="Proteomes" id="UP000005723">
    <property type="component" value="Unassembled WGS sequence"/>
</dbReference>
<dbReference type="GO" id="GO:0016491">
    <property type="term" value="F:oxidoreductase activity"/>
    <property type="evidence" value="ECO:0007669"/>
    <property type="project" value="UniProtKB-KW"/>
</dbReference>
<dbReference type="Pfam" id="PF00248">
    <property type="entry name" value="Aldo_ket_red"/>
    <property type="match status" value="1"/>
</dbReference>
<evidence type="ECO:0000313" key="5">
    <source>
        <dbReference type="Proteomes" id="UP000005723"/>
    </source>
</evidence>
<feature type="compositionally biased region" description="Basic and acidic residues" evidence="2">
    <location>
        <begin position="230"/>
        <end position="248"/>
    </location>
</feature>
<evidence type="ECO:0000259" key="3">
    <source>
        <dbReference type="Pfam" id="PF00248"/>
    </source>
</evidence>
<dbReference type="InterPro" id="IPR023210">
    <property type="entry name" value="NADP_OxRdtase_dom"/>
</dbReference>
<dbReference type="PANTHER" id="PTHR43364">
    <property type="entry name" value="NADH-SPECIFIC METHYLGLYOXAL REDUCTASE-RELATED"/>
    <property type="match status" value="1"/>
</dbReference>
<proteinExistence type="predicted"/>
<dbReference type="InterPro" id="IPR050523">
    <property type="entry name" value="AKR_Detox_Biosynth"/>
</dbReference>
<evidence type="ECO:0000313" key="4">
    <source>
        <dbReference type="EMBL" id="EFE98293.1"/>
    </source>
</evidence>
<keyword evidence="1 4" id="KW-0560">Oxidoreductase</keyword>
<gene>
    <name evidence="4" type="ORF">HMPREF0758_0090</name>
</gene>